<comment type="caution">
    <text evidence="8">The sequence shown here is derived from an EMBL/GenBank/DDBJ whole genome shotgun (WGS) entry which is preliminary data.</text>
</comment>
<evidence type="ECO:0000256" key="5">
    <source>
        <dbReference type="ARBA" id="ARBA00023242"/>
    </source>
</evidence>
<dbReference type="InterPro" id="IPR036864">
    <property type="entry name" value="Zn2-C6_fun-type_DNA-bd_sf"/>
</dbReference>
<reference evidence="8" key="1">
    <citation type="submission" date="2022-07" db="EMBL/GenBank/DDBJ databases">
        <title>Phylogenomic reconstructions and comparative analyses of Kickxellomycotina fungi.</title>
        <authorList>
            <person name="Reynolds N.K."/>
            <person name="Stajich J.E."/>
            <person name="Barry K."/>
            <person name="Grigoriev I.V."/>
            <person name="Crous P."/>
            <person name="Smith M.E."/>
        </authorList>
    </citation>
    <scope>NUCLEOTIDE SEQUENCE</scope>
    <source>
        <strain evidence="8">NRRL 1565</strain>
    </source>
</reference>
<accession>A0A9W8HTJ1</accession>
<feature type="region of interest" description="Disordered" evidence="6">
    <location>
        <begin position="196"/>
        <end position="224"/>
    </location>
</feature>
<dbReference type="SUPFAM" id="SSF57701">
    <property type="entry name" value="Zn2/Cys6 DNA-binding domain"/>
    <property type="match status" value="1"/>
</dbReference>
<dbReference type="GO" id="GO:0005634">
    <property type="term" value="C:nucleus"/>
    <property type="evidence" value="ECO:0007669"/>
    <property type="project" value="UniProtKB-SubCell"/>
</dbReference>
<dbReference type="CDD" id="cd00067">
    <property type="entry name" value="GAL4"/>
    <property type="match status" value="1"/>
</dbReference>
<sequence length="224" mass="24510">MAQDTSISETQHSQQQQQQQPQGSAVAKAATNASAADAPTEKKDDKAAPVRKRLSLACTTCRQRKVKCDGGRPSCRTCAKFNWPCIYQPSNRKRGPRPRALALMDGGAPYSTRPHWSTAHSYYAYGMAGPPPMSPPMMPPPPPLHQMIAPMPNQRYMEMHQNGAPMRVDPAHDQMGGYNYDSYSTYSDYIASTGGIRIRPAAPPPPPPPPPHHAHMGMPPHPPP</sequence>
<dbReference type="PROSITE" id="PS00463">
    <property type="entry name" value="ZN2_CY6_FUNGAL_1"/>
    <property type="match status" value="1"/>
</dbReference>
<feature type="compositionally biased region" description="Basic and acidic residues" evidence="6">
    <location>
        <begin position="39"/>
        <end position="48"/>
    </location>
</feature>
<dbReference type="InterPro" id="IPR050815">
    <property type="entry name" value="TF_fung"/>
</dbReference>
<evidence type="ECO:0000313" key="8">
    <source>
        <dbReference type="EMBL" id="KAJ2793407.1"/>
    </source>
</evidence>
<keyword evidence="2" id="KW-0479">Metal-binding</keyword>
<dbReference type="EMBL" id="JANBUO010002912">
    <property type="protein sequence ID" value="KAJ2793407.1"/>
    <property type="molecule type" value="Genomic_DNA"/>
</dbReference>
<evidence type="ECO:0000259" key="7">
    <source>
        <dbReference type="PROSITE" id="PS50048"/>
    </source>
</evidence>
<dbReference type="OrthoDB" id="39175at2759"/>
<protein>
    <recommendedName>
        <fullName evidence="7">Zn(2)-C6 fungal-type domain-containing protein</fullName>
    </recommendedName>
</protein>
<gene>
    <name evidence="8" type="ORF">H4R20_006548</name>
</gene>
<name>A0A9W8HTJ1_9FUNG</name>
<organism evidence="8 9">
    <name type="scientific">Coemansia guatemalensis</name>
    <dbReference type="NCBI Taxonomy" id="2761395"/>
    <lineage>
        <taxon>Eukaryota</taxon>
        <taxon>Fungi</taxon>
        <taxon>Fungi incertae sedis</taxon>
        <taxon>Zoopagomycota</taxon>
        <taxon>Kickxellomycotina</taxon>
        <taxon>Kickxellomycetes</taxon>
        <taxon>Kickxellales</taxon>
        <taxon>Kickxellaceae</taxon>
        <taxon>Coemansia</taxon>
    </lineage>
</organism>
<feature type="compositionally biased region" description="Pro residues" evidence="6">
    <location>
        <begin position="201"/>
        <end position="211"/>
    </location>
</feature>
<proteinExistence type="predicted"/>
<feature type="compositionally biased region" description="Low complexity" evidence="6">
    <location>
        <begin position="11"/>
        <end position="38"/>
    </location>
</feature>
<feature type="non-terminal residue" evidence="8">
    <location>
        <position position="224"/>
    </location>
</feature>
<evidence type="ECO:0000256" key="6">
    <source>
        <dbReference type="SAM" id="MobiDB-lite"/>
    </source>
</evidence>
<dbReference type="PANTHER" id="PTHR47338:SF27">
    <property type="entry name" value="ZN(II)2CYS6 TRANSCRIPTION FACTOR (EUROFUNG)"/>
    <property type="match status" value="1"/>
</dbReference>
<dbReference type="SMART" id="SM00066">
    <property type="entry name" value="GAL4"/>
    <property type="match status" value="1"/>
</dbReference>
<dbReference type="Pfam" id="PF00172">
    <property type="entry name" value="Zn_clus"/>
    <property type="match status" value="1"/>
</dbReference>
<keyword evidence="9" id="KW-1185">Reference proteome</keyword>
<keyword evidence="5" id="KW-0539">Nucleus</keyword>
<dbReference type="Gene3D" id="4.10.240.10">
    <property type="entry name" value="Zn(2)-C6 fungal-type DNA-binding domain"/>
    <property type="match status" value="1"/>
</dbReference>
<feature type="compositionally biased region" description="Polar residues" evidence="6">
    <location>
        <begin position="1"/>
        <end position="10"/>
    </location>
</feature>
<feature type="domain" description="Zn(2)-C6 fungal-type" evidence="7">
    <location>
        <begin position="57"/>
        <end position="87"/>
    </location>
</feature>
<dbReference type="PANTHER" id="PTHR47338">
    <property type="entry name" value="ZN(II)2CYS6 TRANSCRIPTION FACTOR (EUROFUNG)-RELATED"/>
    <property type="match status" value="1"/>
</dbReference>
<dbReference type="PROSITE" id="PS50048">
    <property type="entry name" value="ZN2_CY6_FUNGAL_2"/>
    <property type="match status" value="1"/>
</dbReference>
<keyword evidence="3" id="KW-0805">Transcription regulation</keyword>
<dbReference type="InterPro" id="IPR001138">
    <property type="entry name" value="Zn2Cys6_DnaBD"/>
</dbReference>
<evidence type="ECO:0000313" key="9">
    <source>
        <dbReference type="Proteomes" id="UP001140094"/>
    </source>
</evidence>
<keyword evidence="4" id="KW-0804">Transcription</keyword>
<dbReference type="GO" id="GO:0008270">
    <property type="term" value="F:zinc ion binding"/>
    <property type="evidence" value="ECO:0007669"/>
    <property type="project" value="InterPro"/>
</dbReference>
<evidence type="ECO:0000256" key="3">
    <source>
        <dbReference type="ARBA" id="ARBA00023015"/>
    </source>
</evidence>
<feature type="region of interest" description="Disordered" evidence="6">
    <location>
        <begin position="1"/>
        <end position="52"/>
    </location>
</feature>
<evidence type="ECO:0000256" key="2">
    <source>
        <dbReference type="ARBA" id="ARBA00022723"/>
    </source>
</evidence>
<evidence type="ECO:0000256" key="4">
    <source>
        <dbReference type="ARBA" id="ARBA00023163"/>
    </source>
</evidence>
<evidence type="ECO:0000256" key="1">
    <source>
        <dbReference type="ARBA" id="ARBA00004123"/>
    </source>
</evidence>
<dbReference type="Proteomes" id="UP001140094">
    <property type="component" value="Unassembled WGS sequence"/>
</dbReference>
<dbReference type="AlphaFoldDB" id="A0A9W8HTJ1"/>
<comment type="subcellular location">
    <subcellularLocation>
        <location evidence="1">Nucleus</location>
    </subcellularLocation>
</comment>
<dbReference type="GO" id="GO:0000981">
    <property type="term" value="F:DNA-binding transcription factor activity, RNA polymerase II-specific"/>
    <property type="evidence" value="ECO:0007669"/>
    <property type="project" value="InterPro"/>
</dbReference>